<sequence length="84" mass="9161">MRSKSQRVKCWESGVGAPILPISNVGVAAVHTLLYVALYCRAGLLHFPQDPDVYLECPVLPIAPRSPCSTVQSLICHEEQSGKQ</sequence>
<name>A0A8X6LFA4_TRICU</name>
<reference evidence="1" key="1">
    <citation type="submission" date="2020-07" db="EMBL/GenBank/DDBJ databases">
        <title>Multicomponent nature underlies the extraordinary mechanical properties of spider dragline silk.</title>
        <authorList>
            <person name="Kono N."/>
            <person name="Nakamura H."/>
            <person name="Mori M."/>
            <person name="Yoshida Y."/>
            <person name="Ohtoshi R."/>
            <person name="Malay A.D."/>
            <person name="Moran D.A.P."/>
            <person name="Tomita M."/>
            <person name="Numata K."/>
            <person name="Arakawa K."/>
        </authorList>
    </citation>
    <scope>NUCLEOTIDE SEQUENCE</scope>
</reference>
<proteinExistence type="predicted"/>
<dbReference type="OrthoDB" id="10381834at2759"/>
<evidence type="ECO:0000313" key="2">
    <source>
        <dbReference type="Proteomes" id="UP000887116"/>
    </source>
</evidence>
<dbReference type="AlphaFoldDB" id="A0A8X6LFA4"/>
<keyword evidence="2" id="KW-1185">Reference proteome</keyword>
<accession>A0A8X6LFA4</accession>
<dbReference type="Proteomes" id="UP000887116">
    <property type="component" value="Unassembled WGS sequence"/>
</dbReference>
<evidence type="ECO:0000313" key="1">
    <source>
        <dbReference type="EMBL" id="GFR07690.1"/>
    </source>
</evidence>
<protein>
    <submittedName>
        <fullName evidence="1">Uncharacterized protein</fullName>
    </submittedName>
</protein>
<comment type="caution">
    <text evidence="1">The sequence shown here is derived from an EMBL/GenBank/DDBJ whole genome shotgun (WGS) entry which is preliminary data.</text>
</comment>
<organism evidence="1 2">
    <name type="scientific">Trichonephila clavata</name>
    <name type="common">Joro spider</name>
    <name type="synonym">Nephila clavata</name>
    <dbReference type="NCBI Taxonomy" id="2740835"/>
    <lineage>
        <taxon>Eukaryota</taxon>
        <taxon>Metazoa</taxon>
        <taxon>Ecdysozoa</taxon>
        <taxon>Arthropoda</taxon>
        <taxon>Chelicerata</taxon>
        <taxon>Arachnida</taxon>
        <taxon>Araneae</taxon>
        <taxon>Araneomorphae</taxon>
        <taxon>Entelegynae</taxon>
        <taxon>Araneoidea</taxon>
        <taxon>Nephilidae</taxon>
        <taxon>Trichonephila</taxon>
    </lineage>
</organism>
<dbReference type="EMBL" id="BMAO01026193">
    <property type="protein sequence ID" value="GFR07690.1"/>
    <property type="molecule type" value="Genomic_DNA"/>
</dbReference>
<gene>
    <name evidence="1" type="ORF">TNCT_419771</name>
</gene>